<evidence type="ECO:0000256" key="1">
    <source>
        <dbReference type="ARBA" id="ARBA00022801"/>
    </source>
</evidence>
<evidence type="ECO:0000313" key="5">
    <source>
        <dbReference type="Proteomes" id="UP000271241"/>
    </source>
</evidence>
<dbReference type="PANTHER" id="PTHR43329">
    <property type="entry name" value="EPOXIDE HYDROLASE"/>
    <property type="match status" value="1"/>
</dbReference>
<dbReference type="InterPro" id="IPR000073">
    <property type="entry name" value="AB_hydrolase_1"/>
</dbReference>
<gene>
    <name evidence="4" type="ORF">THASP1DRAFT_28565</name>
</gene>
<dbReference type="Gene3D" id="3.40.50.1820">
    <property type="entry name" value="alpha/beta hydrolase"/>
    <property type="match status" value="1"/>
</dbReference>
<evidence type="ECO:0000256" key="2">
    <source>
        <dbReference type="ARBA" id="ARBA00038334"/>
    </source>
</evidence>
<dbReference type="PRINTS" id="PR00111">
    <property type="entry name" value="ABHYDROLASE"/>
</dbReference>
<organism evidence="4 5">
    <name type="scientific">Thamnocephalis sphaerospora</name>
    <dbReference type="NCBI Taxonomy" id="78915"/>
    <lineage>
        <taxon>Eukaryota</taxon>
        <taxon>Fungi</taxon>
        <taxon>Fungi incertae sedis</taxon>
        <taxon>Zoopagomycota</taxon>
        <taxon>Zoopagomycotina</taxon>
        <taxon>Zoopagomycetes</taxon>
        <taxon>Zoopagales</taxon>
        <taxon>Sigmoideomycetaceae</taxon>
        <taxon>Thamnocephalis</taxon>
    </lineage>
</organism>
<keyword evidence="5" id="KW-1185">Reference proteome</keyword>
<accession>A0A4P9XVL9</accession>
<dbReference type="SUPFAM" id="SSF53474">
    <property type="entry name" value="alpha/beta-Hydrolases"/>
    <property type="match status" value="1"/>
</dbReference>
<dbReference type="Pfam" id="PF00561">
    <property type="entry name" value="Abhydrolase_1"/>
    <property type="match status" value="1"/>
</dbReference>
<feature type="domain" description="AB hydrolase-1" evidence="3">
    <location>
        <begin position="29"/>
        <end position="292"/>
    </location>
</feature>
<dbReference type="Proteomes" id="UP000271241">
    <property type="component" value="Unassembled WGS sequence"/>
</dbReference>
<dbReference type="AlphaFoldDB" id="A0A4P9XVL9"/>
<dbReference type="InterPro" id="IPR000639">
    <property type="entry name" value="Epox_hydrolase-like"/>
</dbReference>
<protein>
    <submittedName>
        <fullName evidence="4">Putative epoxide hydrolase</fullName>
    </submittedName>
</protein>
<dbReference type="PRINTS" id="PR00412">
    <property type="entry name" value="EPOXHYDRLASE"/>
</dbReference>
<comment type="similarity">
    <text evidence="2">Belongs to the AB hydrolase superfamily. Epoxide hydrolase family.</text>
</comment>
<proteinExistence type="inferred from homology"/>
<dbReference type="STRING" id="78915.A0A4P9XVL9"/>
<name>A0A4P9XVL9_9FUNG</name>
<sequence length="317" mass="35931">MLAQDFEHCYATVNGVRYHYVNEGHGSTVVLLLHGFPDFWYGWRHQIKFLGAHGYRVIAPDLRGYGQTDGADTLAAYSMRSVGSDMMLLLTQLGIKRAVVIGHDWGGMLAWRIAMHFPHRVVAVGSLCTPYTPPDPIYHSLEDTVKQAPNLAYQVYLASEQAVADLDAKPESFLHMVLRRWNEAVDISKADKWHQRGTQVPVSQLLTPEERDYYVSTFRNSGFRGPLSWYRMRKINYEEDQGLPSRIELPALMITAEHDTALPPSMAAKMPQFFSNLTMEAAKDCGHWLMVEQTEQVNAFLLSFLQKTAPAILPTKM</sequence>
<dbReference type="GO" id="GO:0016787">
    <property type="term" value="F:hydrolase activity"/>
    <property type="evidence" value="ECO:0007669"/>
    <property type="project" value="UniProtKB-KW"/>
</dbReference>
<evidence type="ECO:0000259" key="3">
    <source>
        <dbReference type="Pfam" id="PF00561"/>
    </source>
</evidence>
<dbReference type="InterPro" id="IPR029058">
    <property type="entry name" value="AB_hydrolase_fold"/>
</dbReference>
<dbReference type="OrthoDB" id="408373at2759"/>
<keyword evidence="1 4" id="KW-0378">Hydrolase</keyword>
<evidence type="ECO:0000313" key="4">
    <source>
        <dbReference type="EMBL" id="RKP09651.1"/>
    </source>
</evidence>
<reference evidence="5" key="1">
    <citation type="journal article" date="2018" name="Nat. Microbiol.">
        <title>Leveraging single-cell genomics to expand the fungal tree of life.</title>
        <authorList>
            <person name="Ahrendt S.R."/>
            <person name="Quandt C.A."/>
            <person name="Ciobanu D."/>
            <person name="Clum A."/>
            <person name="Salamov A."/>
            <person name="Andreopoulos B."/>
            <person name="Cheng J.F."/>
            <person name="Woyke T."/>
            <person name="Pelin A."/>
            <person name="Henrissat B."/>
            <person name="Reynolds N.K."/>
            <person name="Benny G.L."/>
            <person name="Smith M.E."/>
            <person name="James T.Y."/>
            <person name="Grigoriev I.V."/>
        </authorList>
    </citation>
    <scope>NUCLEOTIDE SEQUENCE [LARGE SCALE GENOMIC DNA]</scope>
    <source>
        <strain evidence="5">RSA 1356</strain>
    </source>
</reference>
<dbReference type="EMBL" id="KZ992498">
    <property type="protein sequence ID" value="RKP09651.1"/>
    <property type="molecule type" value="Genomic_DNA"/>
</dbReference>